<dbReference type="InterPro" id="IPR036249">
    <property type="entry name" value="Thioredoxin-like_sf"/>
</dbReference>
<evidence type="ECO:0000256" key="3">
    <source>
        <dbReference type="ARBA" id="ARBA00038317"/>
    </source>
</evidence>
<feature type="domain" description="GST N-terminal" evidence="5">
    <location>
        <begin position="1"/>
        <end position="32"/>
    </location>
</feature>
<dbReference type="PROSITE" id="PS50404">
    <property type="entry name" value="GST_NTER"/>
    <property type="match status" value="1"/>
</dbReference>
<sequence length="80" mass="8864">FGQLPVLEVDGEQLGQTYAINRYLAQQFGFAGATRLEAARVDAVADLQQDYYLAVYPIYPVLLGFAKGDKEQLKKDIAIP</sequence>
<evidence type="ECO:0000313" key="6">
    <source>
        <dbReference type="EMBL" id="GMS93301.1"/>
    </source>
</evidence>
<dbReference type="AlphaFoldDB" id="A0AAV5TCK9"/>
<dbReference type="PANTHER" id="PTHR11571">
    <property type="entry name" value="GLUTATHIONE S-TRANSFERASE"/>
    <property type="match status" value="1"/>
</dbReference>
<keyword evidence="2" id="KW-0808">Transferase</keyword>
<dbReference type="InterPro" id="IPR004045">
    <property type="entry name" value="Glutathione_S-Trfase_N"/>
</dbReference>
<evidence type="ECO:0000256" key="4">
    <source>
        <dbReference type="ARBA" id="ARBA00047960"/>
    </source>
</evidence>
<dbReference type="EMBL" id="BTSX01000004">
    <property type="protein sequence ID" value="GMS93301.1"/>
    <property type="molecule type" value="Genomic_DNA"/>
</dbReference>
<comment type="catalytic activity">
    <reaction evidence="4">
        <text>RX + glutathione = an S-substituted glutathione + a halide anion + H(+)</text>
        <dbReference type="Rhea" id="RHEA:16437"/>
        <dbReference type="ChEBI" id="CHEBI:15378"/>
        <dbReference type="ChEBI" id="CHEBI:16042"/>
        <dbReference type="ChEBI" id="CHEBI:17792"/>
        <dbReference type="ChEBI" id="CHEBI:57925"/>
        <dbReference type="ChEBI" id="CHEBI:90779"/>
        <dbReference type="EC" id="2.5.1.18"/>
    </reaction>
</comment>
<dbReference type="GO" id="GO:0006749">
    <property type="term" value="P:glutathione metabolic process"/>
    <property type="evidence" value="ECO:0007669"/>
    <property type="project" value="TreeGrafter"/>
</dbReference>
<comment type="caution">
    <text evidence="6">The sequence shown here is derived from an EMBL/GenBank/DDBJ whole genome shotgun (WGS) entry which is preliminary data.</text>
</comment>
<organism evidence="6 7">
    <name type="scientific">Pristionchus entomophagus</name>
    <dbReference type="NCBI Taxonomy" id="358040"/>
    <lineage>
        <taxon>Eukaryota</taxon>
        <taxon>Metazoa</taxon>
        <taxon>Ecdysozoa</taxon>
        <taxon>Nematoda</taxon>
        <taxon>Chromadorea</taxon>
        <taxon>Rhabditida</taxon>
        <taxon>Rhabditina</taxon>
        <taxon>Diplogasteromorpha</taxon>
        <taxon>Diplogasteroidea</taxon>
        <taxon>Neodiplogasteridae</taxon>
        <taxon>Pristionchus</taxon>
    </lineage>
</organism>
<dbReference type="SUPFAM" id="SSF52833">
    <property type="entry name" value="Thioredoxin-like"/>
    <property type="match status" value="1"/>
</dbReference>
<gene>
    <name evidence="6" type="ORF">PENTCL1PPCAC_15476</name>
</gene>
<feature type="non-terminal residue" evidence="6">
    <location>
        <position position="1"/>
    </location>
</feature>
<evidence type="ECO:0000313" key="7">
    <source>
        <dbReference type="Proteomes" id="UP001432027"/>
    </source>
</evidence>
<keyword evidence="7" id="KW-1185">Reference proteome</keyword>
<dbReference type="Gene3D" id="3.40.30.10">
    <property type="entry name" value="Glutaredoxin"/>
    <property type="match status" value="1"/>
</dbReference>
<dbReference type="PANTHER" id="PTHR11571:SF224">
    <property type="entry name" value="HEMATOPOIETIC PROSTAGLANDIN D SYNTHASE"/>
    <property type="match status" value="1"/>
</dbReference>
<evidence type="ECO:0000256" key="2">
    <source>
        <dbReference type="ARBA" id="ARBA00022679"/>
    </source>
</evidence>
<dbReference type="Proteomes" id="UP001432027">
    <property type="component" value="Unassembled WGS sequence"/>
</dbReference>
<feature type="non-terminal residue" evidence="6">
    <location>
        <position position="80"/>
    </location>
</feature>
<dbReference type="Gene3D" id="1.20.1050.10">
    <property type="match status" value="1"/>
</dbReference>
<proteinExistence type="inferred from homology"/>
<dbReference type="GO" id="GO:0004364">
    <property type="term" value="F:glutathione transferase activity"/>
    <property type="evidence" value="ECO:0007669"/>
    <property type="project" value="UniProtKB-EC"/>
</dbReference>
<name>A0AAV5TCK9_9BILA</name>
<comment type="similarity">
    <text evidence="3">Belongs to the GST superfamily. Sigma family.</text>
</comment>
<evidence type="ECO:0000256" key="1">
    <source>
        <dbReference type="ARBA" id="ARBA00012452"/>
    </source>
</evidence>
<evidence type="ECO:0000259" key="5">
    <source>
        <dbReference type="PROSITE" id="PS50404"/>
    </source>
</evidence>
<accession>A0AAV5TCK9</accession>
<reference evidence="6" key="1">
    <citation type="submission" date="2023-10" db="EMBL/GenBank/DDBJ databases">
        <title>Genome assembly of Pristionchus species.</title>
        <authorList>
            <person name="Yoshida K."/>
            <person name="Sommer R.J."/>
        </authorList>
    </citation>
    <scope>NUCLEOTIDE SEQUENCE</scope>
    <source>
        <strain evidence="6">RS0144</strain>
    </source>
</reference>
<dbReference type="InterPro" id="IPR050213">
    <property type="entry name" value="GST_superfamily"/>
</dbReference>
<dbReference type="EC" id="2.5.1.18" evidence="1"/>
<protein>
    <recommendedName>
        <fullName evidence="1">glutathione transferase</fullName>
        <ecNumber evidence="1">2.5.1.18</ecNumber>
    </recommendedName>
</protein>